<evidence type="ECO:0000256" key="1">
    <source>
        <dbReference type="SAM" id="Phobius"/>
    </source>
</evidence>
<dbReference type="EMBL" id="QNRH01000012">
    <property type="protein sequence ID" value="RBO90536.1"/>
    <property type="molecule type" value="Genomic_DNA"/>
</dbReference>
<organism evidence="2 3">
    <name type="scientific">Pseudochrobactrum asaccharolyticum</name>
    <dbReference type="NCBI Taxonomy" id="354351"/>
    <lineage>
        <taxon>Bacteria</taxon>
        <taxon>Pseudomonadati</taxon>
        <taxon>Pseudomonadota</taxon>
        <taxon>Alphaproteobacteria</taxon>
        <taxon>Hyphomicrobiales</taxon>
        <taxon>Brucellaceae</taxon>
        <taxon>Pseudochrobactrum</taxon>
    </lineage>
</organism>
<dbReference type="AlphaFoldDB" id="A0A366DKH5"/>
<keyword evidence="1" id="KW-0812">Transmembrane</keyword>
<proteinExistence type="predicted"/>
<keyword evidence="1" id="KW-1133">Transmembrane helix</keyword>
<protein>
    <submittedName>
        <fullName evidence="2">Uncharacterized protein</fullName>
    </submittedName>
</protein>
<keyword evidence="3" id="KW-1185">Reference proteome</keyword>
<name>A0A366DKH5_9HYPH</name>
<dbReference type="RefSeq" id="WP_147245645.1">
    <property type="nucleotide sequence ID" value="NZ_JBHEEG010000011.1"/>
</dbReference>
<keyword evidence="1" id="KW-0472">Membrane</keyword>
<evidence type="ECO:0000313" key="2">
    <source>
        <dbReference type="EMBL" id="RBO90536.1"/>
    </source>
</evidence>
<comment type="caution">
    <text evidence="2">The sequence shown here is derived from an EMBL/GenBank/DDBJ whole genome shotgun (WGS) entry which is preliminary data.</text>
</comment>
<feature type="transmembrane region" description="Helical" evidence="1">
    <location>
        <begin position="6"/>
        <end position="25"/>
    </location>
</feature>
<gene>
    <name evidence="2" type="ORF">DFR47_1125</name>
</gene>
<sequence length="69" mass="7963">MGTWLKALIATACIVIIAGGGYMAWREYQRLEQQKLADNFNKCRTDANMLIDFVLCKKGQHYSHDIRRS</sequence>
<evidence type="ECO:0000313" key="3">
    <source>
        <dbReference type="Proteomes" id="UP000252893"/>
    </source>
</evidence>
<reference evidence="2 3" key="1">
    <citation type="submission" date="2018-06" db="EMBL/GenBank/DDBJ databases">
        <title>Genomic Encyclopedia of Type Strains, Phase IV (KMG-IV): sequencing the most valuable type-strain genomes for metagenomic binning, comparative biology and taxonomic classification.</title>
        <authorList>
            <person name="Goeker M."/>
        </authorList>
    </citation>
    <scope>NUCLEOTIDE SEQUENCE [LARGE SCALE GENOMIC DNA]</scope>
    <source>
        <strain evidence="2 3">DSM 25619</strain>
    </source>
</reference>
<dbReference type="OrthoDB" id="8421917at2"/>
<dbReference type="Proteomes" id="UP000252893">
    <property type="component" value="Unassembled WGS sequence"/>
</dbReference>
<accession>A0A366DKH5</accession>